<name>A0ACA9M1T3_9GLOM</name>
<proteinExistence type="predicted"/>
<evidence type="ECO:0000313" key="1">
    <source>
        <dbReference type="EMBL" id="CAG8564690.1"/>
    </source>
</evidence>
<feature type="non-terminal residue" evidence="1">
    <location>
        <position position="1"/>
    </location>
</feature>
<organism evidence="1 2">
    <name type="scientific">Scutellospora calospora</name>
    <dbReference type="NCBI Taxonomy" id="85575"/>
    <lineage>
        <taxon>Eukaryota</taxon>
        <taxon>Fungi</taxon>
        <taxon>Fungi incertae sedis</taxon>
        <taxon>Mucoromycota</taxon>
        <taxon>Glomeromycotina</taxon>
        <taxon>Glomeromycetes</taxon>
        <taxon>Diversisporales</taxon>
        <taxon>Gigasporaceae</taxon>
        <taxon>Scutellospora</taxon>
    </lineage>
</organism>
<comment type="caution">
    <text evidence="1">The sequence shown here is derived from an EMBL/GenBank/DDBJ whole genome shotgun (WGS) entry which is preliminary data.</text>
</comment>
<reference evidence="1" key="1">
    <citation type="submission" date="2021-06" db="EMBL/GenBank/DDBJ databases">
        <authorList>
            <person name="Kallberg Y."/>
            <person name="Tangrot J."/>
            <person name="Rosling A."/>
        </authorList>
    </citation>
    <scope>NUCLEOTIDE SEQUENCE</scope>
    <source>
        <strain evidence="1">AU212A</strain>
    </source>
</reference>
<protein>
    <submittedName>
        <fullName evidence="1">1150_t:CDS:1</fullName>
    </submittedName>
</protein>
<keyword evidence="2" id="KW-1185">Reference proteome</keyword>
<accession>A0ACA9M1T3</accession>
<dbReference type="Proteomes" id="UP000789860">
    <property type="component" value="Unassembled WGS sequence"/>
</dbReference>
<gene>
    <name evidence="1" type="ORF">SCALOS_LOCUS5633</name>
</gene>
<evidence type="ECO:0000313" key="2">
    <source>
        <dbReference type="Proteomes" id="UP000789860"/>
    </source>
</evidence>
<sequence>SAENFIKRLVRRFVPRFFSKFESRSPQRQQPTVRSTQSGSTVIATRPQIPNQRPRPTSINSSPSIITSQSPYPTSTVSPVASIPDNSNNSLQTRNIIIGISTLTGIVIVISLLFCIFKKLRKNQRDNKKDEVLNGLSRNFNSGPGDGNSDGMRSISQSINSSQQGANYTNSSAQSNNASYGSGGVNSLYQAPYPSRGHYTSYTGPYTRSDYSDHSSGSYPIDNNYYGYAGGTVQGYPSQNYNTQIQPPQPYYNPNSNLVTSNFLPSSNMDRRIIRDDLLEIENEVDERHGSLRNSNQVENNDLIVPNEDDGVQESLRLSSRMSNQSDKRSQTYRNVTYSNPSVNRNQSYRGVTYPIPSDNRSQTYRNISNSSASDDGSQTYRNVTYF</sequence>
<dbReference type="EMBL" id="CAJVPM010009510">
    <property type="protein sequence ID" value="CAG8564690.1"/>
    <property type="molecule type" value="Genomic_DNA"/>
</dbReference>